<dbReference type="Proteomes" id="UP001642409">
    <property type="component" value="Unassembled WGS sequence"/>
</dbReference>
<organism evidence="2">
    <name type="scientific">Hexamita inflata</name>
    <dbReference type="NCBI Taxonomy" id="28002"/>
    <lineage>
        <taxon>Eukaryota</taxon>
        <taxon>Metamonada</taxon>
        <taxon>Diplomonadida</taxon>
        <taxon>Hexamitidae</taxon>
        <taxon>Hexamitinae</taxon>
        <taxon>Hexamita</taxon>
    </lineage>
</organism>
<dbReference type="AlphaFoldDB" id="A0AA86NC66"/>
<protein>
    <submittedName>
        <fullName evidence="3">Hypothetical_protein</fullName>
    </submittedName>
</protein>
<evidence type="ECO:0000256" key="1">
    <source>
        <dbReference type="SAM" id="MobiDB-lite"/>
    </source>
</evidence>
<gene>
    <name evidence="2" type="ORF">HINF_LOCUS4101</name>
    <name evidence="3" type="ORF">HINF_LOCUS61403</name>
</gene>
<comment type="caution">
    <text evidence="2">The sequence shown here is derived from an EMBL/GenBank/DDBJ whole genome shotgun (WGS) entry which is preliminary data.</text>
</comment>
<feature type="region of interest" description="Disordered" evidence="1">
    <location>
        <begin position="55"/>
        <end position="77"/>
    </location>
</feature>
<keyword evidence="4" id="KW-1185">Reference proteome</keyword>
<evidence type="ECO:0000313" key="2">
    <source>
        <dbReference type="EMBL" id="CAI9916456.1"/>
    </source>
</evidence>
<sequence length="161" mass="19248">MIDEKVMISICILTRMLSVFLKIQGMIHVQLRFICVTFHKHCLKLYNEFQPPVQAEGNNEQRETEKREPMSAQKRQAEPVLKVETRLCENLCFAFESLYRSFVPSRESVIYTRYSLLQKINAFFLKQQVQRQFIVEVFVIQLRLTIQLIYNIIIIQRYLLI</sequence>
<name>A0AA86NC66_9EUKA</name>
<dbReference type="EMBL" id="CATOUU010000105">
    <property type="protein sequence ID" value="CAI9916456.1"/>
    <property type="molecule type" value="Genomic_DNA"/>
</dbReference>
<accession>A0AA86NC66</accession>
<reference evidence="2" key="1">
    <citation type="submission" date="2023-06" db="EMBL/GenBank/DDBJ databases">
        <authorList>
            <person name="Kurt Z."/>
        </authorList>
    </citation>
    <scope>NUCLEOTIDE SEQUENCE</scope>
</reference>
<evidence type="ECO:0000313" key="4">
    <source>
        <dbReference type="Proteomes" id="UP001642409"/>
    </source>
</evidence>
<dbReference type="EMBL" id="CAXDID020000367">
    <property type="protein sequence ID" value="CAL6082768.1"/>
    <property type="molecule type" value="Genomic_DNA"/>
</dbReference>
<evidence type="ECO:0000313" key="3">
    <source>
        <dbReference type="EMBL" id="CAL6082768.1"/>
    </source>
</evidence>
<reference evidence="3 4" key="2">
    <citation type="submission" date="2024-07" db="EMBL/GenBank/DDBJ databases">
        <authorList>
            <person name="Akdeniz Z."/>
        </authorList>
    </citation>
    <scope>NUCLEOTIDE SEQUENCE [LARGE SCALE GENOMIC DNA]</scope>
</reference>
<feature type="compositionally biased region" description="Basic and acidic residues" evidence="1">
    <location>
        <begin position="59"/>
        <end position="77"/>
    </location>
</feature>
<proteinExistence type="predicted"/>